<feature type="compositionally biased region" description="Basic and acidic residues" evidence="1">
    <location>
        <begin position="111"/>
        <end position="131"/>
    </location>
</feature>
<feature type="compositionally biased region" description="Basic and acidic residues" evidence="1">
    <location>
        <begin position="1"/>
        <end position="12"/>
    </location>
</feature>
<feature type="compositionally biased region" description="Acidic residues" evidence="1">
    <location>
        <begin position="64"/>
        <end position="76"/>
    </location>
</feature>
<dbReference type="Proteomes" id="UP000823775">
    <property type="component" value="Unassembled WGS sequence"/>
</dbReference>
<feature type="compositionally biased region" description="Basic and acidic residues" evidence="1">
    <location>
        <begin position="77"/>
        <end position="90"/>
    </location>
</feature>
<evidence type="ECO:0000313" key="3">
    <source>
        <dbReference type="Proteomes" id="UP000823775"/>
    </source>
</evidence>
<accession>A0ABS8S6F8</accession>
<proteinExistence type="predicted"/>
<protein>
    <submittedName>
        <fullName evidence="2">Uncharacterized protein</fullName>
    </submittedName>
</protein>
<gene>
    <name evidence="2" type="ORF">HAX54_025767</name>
</gene>
<feature type="compositionally biased region" description="Low complexity" evidence="1">
    <location>
        <begin position="13"/>
        <end position="22"/>
    </location>
</feature>
<name>A0ABS8S6F8_DATST</name>
<reference evidence="2 3" key="1">
    <citation type="journal article" date="2021" name="BMC Genomics">
        <title>Datura genome reveals duplications of psychoactive alkaloid biosynthetic genes and high mutation rate following tissue culture.</title>
        <authorList>
            <person name="Rajewski A."/>
            <person name="Carter-House D."/>
            <person name="Stajich J."/>
            <person name="Litt A."/>
        </authorList>
    </citation>
    <scope>NUCLEOTIDE SEQUENCE [LARGE SCALE GENOMIC DNA]</scope>
    <source>
        <strain evidence="2">AR-01</strain>
    </source>
</reference>
<dbReference type="EMBL" id="JACEIK010000313">
    <property type="protein sequence ID" value="MCD7454705.1"/>
    <property type="molecule type" value="Genomic_DNA"/>
</dbReference>
<evidence type="ECO:0000256" key="1">
    <source>
        <dbReference type="SAM" id="MobiDB-lite"/>
    </source>
</evidence>
<keyword evidence="3" id="KW-1185">Reference proteome</keyword>
<organism evidence="2 3">
    <name type="scientific">Datura stramonium</name>
    <name type="common">Jimsonweed</name>
    <name type="synonym">Common thornapple</name>
    <dbReference type="NCBI Taxonomy" id="4076"/>
    <lineage>
        <taxon>Eukaryota</taxon>
        <taxon>Viridiplantae</taxon>
        <taxon>Streptophyta</taxon>
        <taxon>Embryophyta</taxon>
        <taxon>Tracheophyta</taxon>
        <taxon>Spermatophyta</taxon>
        <taxon>Magnoliopsida</taxon>
        <taxon>eudicotyledons</taxon>
        <taxon>Gunneridae</taxon>
        <taxon>Pentapetalae</taxon>
        <taxon>asterids</taxon>
        <taxon>lamiids</taxon>
        <taxon>Solanales</taxon>
        <taxon>Solanaceae</taxon>
        <taxon>Solanoideae</taxon>
        <taxon>Datureae</taxon>
        <taxon>Datura</taxon>
    </lineage>
</organism>
<feature type="region of interest" description="Disordered" evidence="1">
    <location>
        <begin position="1"/>
        <end position="131"/>
    </location>
</feature>
<comment type="caution">
    <text evidence="2">The sequence shown here is derived from an EMBL/GenBank/DDBJ whole genome shotgun (WGS) entry which is preliminary data.</text>
</comment>
<feature type="compositionally biased region" description="Basic and acidic residues" evidence="1">
    <location>
        <begin position="23"/>
        <end position="40"/>
    </location>
</feature>
<sequence>MEKISEEERENQSNEVENNSSNHDQEDCNKKKEMEERKEGIEEDADEEVANNLIETFAPGSEQESVEETQEEEHEDFAETHRMEQMEKEGLSPMKRIRSRHRKKNGRRTREKTAPTHKEGGSNREDTLNNP</sequence>
<evidence type="ECO:0000313" key="2">
    <source>
        <dbReference type="EMBL" id="MCD7454705.1"/>
    </source>
</evidence>
<feature type="compositionally biased region" description="Basic residues" evidence="1">
    <location>
        <begin position="95"/>
        <end position="110"/>
    </location>
</feature>